<keyword evidence="1" id="KW-0472">Membrane</keyword>
<evidence type="ECO:0000313" key="2">
    <source>
        <dbReference type="EMBL" id="WBE24387.1"/>
    </source>
</evidence>
<dbReference type="Proteomes" id="UP001212189">
    <property type="component" value="Chromosome"/>
</dbReference>
<protein>
    <submittedName>
        <fullName evidence="2">Uncharacterized protein</fullName>
    </submittedName>
</protein>
<gene>
    <name evidence="2" type="ORF">O6P33_08355</name>
</gene>
<organism evidence="2 3">
    <name type="scientific">Denitrificimonas caeni</name>
    <dbReference type="NCBI Taxonomy" id="521720"/>
    <lineage>
        <taxon>Bacteria</taxon>
        <taxon>Pseudomonadati</taxon>
        <taxon>Pseudomonadota</taxon>
        <taxon>Gammaproteobacteria</taxon>
        <taxon>Pseudomonadales</taxon>
        <taxon>Pseudomonadaceae</taxon>
        <taxon>Denitrificimonas</taxon>
    </lineage>
</organism>
<keyword evidence="1" id="KW-0812">Transmembrane</keyword>
<proteinExistence type="predicted"/>
<dbReference type="AlphaFoldDB" id="A0AAF0AK21"/>
<evidence type="ECO:0000256" key="1">
    <source>
        <dbReference type="SAM" id="Phobius"/>
    </source>
</evidence>
<accession>A0AAF0AK21</accession>
<sequence>MQFFVSEQKVRKDRRWAIGLVLVLLLGSLAMLVQAVRAEAAAELLLPVAVLLVLGLGIFASYRHIKQGVDAYLAVTLDESNHQAVMHFQGEIVHVDLLQVNYLRFQTRFGRIKSAILKADTGHIFKLIDFEDMDVLIATLERLVPAERVRSSAFLHQ</sequence>
<feature type="transmembrane region" description="Helical" evidence="1">
    <location>
        <begin position="45"/>
        <end position="62"/>
    </location>
</feature>
<keyword evidence="3" id="KW-1185">Reference proteome</keyword>
<dbReference type="RefSeq" id="WP_269817330.1">
    <property type="nucleotide sequence ID" value="NZ_CP114976.1"/>
</dbReference>
<dbReference type="KEGG" id="dce:O6P33_08355"/>
<keyword evidence="1" id="KW-1133">Transmembrane helix</keyword>
<dbReference type="EMBL" id="CP114976">
    <property type="protein sequence ID" value="WBE24387.1"/>
    <property type="molecule type" value="Genomic_DNA"/>
</dbReference>
<evidence type="ECO:0000313" key="3">
    <source>
        <dbReference type="Proteomes" id="UP001212189"/>
    </source>
</evidence>
<reference evidence="2 3" key="1">
    <citation type="submission" date="2022-12" db="EMBL/GenBank/DDBJ databases">
        <title>Coexistence and Characterization of a Novel Tigecycline Resistance gene tet(X) variant and blaNDM-1 in a Pseudomonas caeni Isolate of Chicken Origin.</title>
        <authorList>
            <person name="Lu X."/>
            <person name="Zhang L."/>
            <person name="Li R."/>
            <person name="Wang Z."/>
        </authorList>
    </citation>
    <scope>NUCLEOTIDE SEQUENCE [LARGE SCALE GENOMIC DNA]</scope>
    <source>
        <strain evidence="2 3">CE14</strain>
    </source>
</reference>
<name>A0AAF0AK21_9GAMM</name>